<dbReference type="GO" id="GO:0005886">
    <property type="term" value="C:plasma membrane"/>
    <property type="evidence" value="ECO:0007669"/>
    <property type="project" value="UniProtKB-SubCell"/>
</dbReference>
<keyword evidence="4 7" id="KW-0812">Transmembrane</keyword>
<keyword evidence="5 7" id="KW-1133">Transmembrane helix</keyword>
<dbReference type="PROSITE" id="PS00216">
    <property type="entry name" value="SUGAR_TRANSPORT_1"/>
    <property type="match status" value="1"/>
</dbReference>
<dbReference type="Gene3D" id="1.20.1720.10">
    <property type="entry name" value="Multidrug resistance protein D"/>
    <property type="match status" value="1"/>
</dbReference>
<evidence type="ECO:0000256" key="1">
    <source>
        <dbReference type="ARBA" id="ARBA00004651"/>
    </source>
</evidence>
<dbReference type="AlphaFoldDB" id="A0A9X2YNI3"/>
<feature type="transmembrane region" description="Helical" evidence="7">
    <location>
        <begin position="60"/>
        <end position="79"/>
    </location>
</feature>
<keyword evidence="10" id="KW-1185">Reference proteome</keyword>
<comment type="similarity">
    <text evidence="2">Belongs to the major facilitator superfamily. TCR/Tet family.</text>
</comment>
<protein>
    <submittedName>
        <fullName evidence="9">MFS transporter</fullName>
    </submittedName>
</protein>
<dbReference type="GO" id="GO:0022857">
    <property type="term" value="F:transmembrane transporter activity"/>
    <property type="evidence" value="ECO:0007669"/>
    <property type="project" value="InterPro"/>
</dbReference>
<dbReference type="InterPro" id="IPR050189">
    <property type="entry name" value="MFS_Efflux_Transporters"/>
</dbReference>
<evidence type="ECO:0000313" key="9">
    <source>
        <dbReference type="EMBL" id="MCV7170374.1"/>
    </source>
</evidence>
<sequence>MPQPTSHTKWAPDASTARRIIGVLLLVSPLEQVAFDIYTPALPRIAEHFAASNTMVQNTVTAYVLGMALVVLPAGLLADAIGRKRVLLAGIGVMTVTSIGCALAGDLPVMIGLRLLQGFGGGTCLLLAATVAADCFRGAKLVSVLGLLGAAWGSAPVVAPAIGGFISQFGSWRLVFVVLAALTATVAILVTVVLPETLQRERRSPVDLRAAAGVLAEALRHRGFVAFAMMFGVVAAAQTVFAVVGPFLYQDGLGFSSAAYGFVALGVGAANFVGAATCSALARRTTTRRLTIAASAVLALAGAIMLASAQCVGLSALAITGGAAVALLSIGVLDPLTKGLAMGVFSRNIGLITGLISTFCYGSIALATALMAWLPERSQAPLGWFYVAAAAGLVAVLTVTAQQRSRPAAAVCA</sequence>
<feature type="transmembrane region" description="Helical" evidence="7">
    <location>
        <begin position="315"/>
        <end position="337"/>
    </location>
</feature>
<comment type="subcellular location">
    <subcellularLocation>
        <location evidence="1">Cell membrane</location>
        <topology evidence="1">Multi-pass membrane protein</topology>
    </subcellularLocation>
</comment>
<reference evidence="9" key="2">
    <citation type="journal article" date="2022" name="BMC Genomics">
        <title>Comparative genome analysis of mycobacteria focusing on tRNA and non-coding RNA.</title>
        <authorList>
            <person name="Behra P.R.K."/>
            <person name="Pettersson B.M.F."/>
            <person name="Ramesh M."/>
            <person name="Das S."/>
            <person name="Dasgupta S."/>
            <person name="Kirsebom L.A."/>
        </authorList>
    </citation>
    <scope>NUCLEOTIDE SEQUENCE</scope>
    <source>
        <strain evidence="9">DSM 44615</strain>
    </source>
</reference>
<evidence type="ECO:0000256" key="4">
    <source>
        <dbReference type="ARBA" id="ARBA00022692"/>
    </source>
</evidence>
<feature type="transmembrane region" description="Helical" evidence="7">
    <location>
        <begin position="224"/>
        <end position="249"/>
    </location>
</feature>
<name>A0A9X2YNI3_9MYCO</name>
<dbReference type="InterPro" id="IPR011701">
    <property type="entry name" value="MFS"/>
</dbReference>
<evidence type="ECO:0000256" key="5">
    <source>
        <dbReference type="ARBA" id="ARBA00022989"/>
    </source>
</evidence>
<gene>
    <name evidence="9" type="ORF">H7I41_10660</name>
</gene>
<dbReference type="PANTHER" id="PTHR43124:SF3">
    <property type="entry name" value="CHLORAMPHENICOL EFFLUX PUMP RV0191"/>
    <property type="match status" value="1"/>
</dbReference>
<feature type="transmembrane region" description="Helical" evidence="7">
    <location>
        <begin position="290"/>
        <end position="309"/>
    </location>
</feature>
<comment type="caution">
    <text evidence="9">The sequence shown here is derived from an EMBL/GenBank/DDBJ whole genome shotgun (WGS) entry which is preliminary data.</text>
</comment>
<accession>A0A9X2YNI3</accession>
<evidence type="ECO:0000259" key="8">
    <source>
        <dbReference type="PROSITE" id="PS50850"/>
    </source>
</evidence>
<feature type="transmembrane region" description="Helical" evidence="7">
    <location>
        <begin position="86"/>
        <end position="105"/>
    </location>
</feature>
<feature type="transmembrane region" description="Helical" evidence="7">
    <location>
        <begin position="349"/>
        <end position="374"/>
    </location>
</feature>
<dbReference type="PRINTS" id="PR01035">
    <property type="entry name" value="TCRTETA"/>
</dbReference>
<dbReference type="Pfam" id="PF07690">
    <property type="entry name" value="MFS_1"/>
    <property type="match status" value="1"/>
</dbReference>
<feature type="transmembrane region" description="Helical" evidence="7">
    <location>
        <begin position="172"/>
        <end position="194"/>
    </location>
</feature>
<evidence type="ECO:0000256" key="7">
    <source>
        <dbReference type="SAM" id="Phobius"/>
    </source>
</evidence>
<dbReference type="InterPro" id="IPR001958">
    <property type="entry name" value="Tet-R_TetA/multi-R_MdtG-like"/>
</dbReference>
<dbReference type="PROSITE" id="PS50850">
    <property type="entry name" value="MFS"/>
    <property type="match status" value="1"/>
</dbReference>
<feature type="transmembrane region" description="Helical" evidence="7">
    <location>
        <begin position="144"/>
        <end position="166"/>
    </location>
</feature>
<evidence type="ECO:0000256" key="3">
    <source>
        <dbReference type="ARBA" id="ARBA00022475"/>
    </source>
</evidence>
<reference evidence="9" key="1">
    <citation type="submission" date="2020-07" db="EMBL/GenBank/DDBJ databases">
        <authorList>
            <person name="Pettersson B.M.F."/>
            <person name="Behra P.R.K."/>
            <person name="Ramesh M."/>
            <person name="Das S."/>
            <person name="Dasgupta S."/>
            <person name="Kirsebom L.A."/>
        </authorList>
    </citation>
    <scope>NUCLEOTIDE SEQUENCE</scope>
    <source>
        <strain evidence="9">DSM 44615</strain>
    </source>
</reference>
<feature type="domain" description="Major facilitator superfamily (MFS) profile" evidence="8">
    <location>
        <begin position="20"/>
        <end position="407"/>
    </location>
</feature>
<dbReference type="InterPro" id="IPR036259">
    <property type="entry name" value="MFS_trans_sf"/>
</dbReference>
<dbReference type="EMBL" id="JACKSJ010000085">
    <property type="protein sequence ID" value="MCV7170374.1"/>
    <property type="molecule type" value="Genomic_DNA"/>
</dbReference>
<evidence type="ECO:0000256" key="2">
    <source>
        <dbReference type="ARBA" id="ARBA00007520"/>
    </source>
</evidence>
<dbReference type="InterPro" id="IPR005829">
    <property type="entry name" value="Sugar_transporter_CS"/>
</dbReference>
<evidence type="ECO:0000256" key="6">
    <source>
        <dbReference type="ARBA" id="ARBA00023136"/>
    </source>
</evidence>
<keyword evidence="6 7" id="KW-0472">Membrane</keyword>
<feature type="transmembrane region" description="Helical" evidence="7">
    <location>
        <begin position="111"/>
        <end position="132"/>
    </location>
</feature>
<feature type="transmembrane region" description="Helical" evidence="7">
    <location>
        <begin position="380"/>
        <end position="399"/>
    </location>
</feature>
<dbReference type="InterPro" id="IPR020846">
    <property type="entry name" value="MFS_dom"/>
</dbReference>
<proteinExistence type="inferred from homology"/>
<dbReference type="PANTHER" id="PTHR43124">
    <property type="entry name" value="PURINE EFFLUX PUMP PBUE"/>
    <property type="match status" value="1"/>
</dbReference>
<feature type="transmembrane region" description="Helical" evidence="7">
    <location>
        <begin position="255"/>
        <end position="278"/>
    </location>
</feature>
<dbReference type="Proteomes" id="UP001140293">
    <property type="component" value="Unassembled WGS sequence"/>
</dbReference>
<dbReference type="SUPFAM" id="SSF103473">
    <property type="entry name" value="MFS general substrate transporter"/>
    <property type="match status" value="1"/>
</dbReference>
<organism evidence="9 10">
    <name type="scientific">[Mycobacterium] manitobense</name>
    <dbReference type="NCBI Taxonomy" id="190147"/>
    <lineage>
        <taxon>Bacteria</taxon>
        <taxon>Bacillati</taxon>
        <taxon>Actinomycetota</taxon>
        <taxon>Actinomycetes</taxon>
        <taxon>Mycobacteriales</taxon>
        <taxon>Mycobacteriaceae</taxon>
        <taxon>Mycolicibacterium</taxon>
    </lineage>
</organism>
<dbReference type="RefSeq" id="WP_264012562.1">
    <property type="nucleotide sequence ID" value="NZ_JACKSJ010000085.1"/>
</dbReference>
<evidence type="ECO:0000313" key="10">
    <source>
        <dbReference type="Proteomes" id="UP001140293"/>
    </source>
</evidence>
<keyword evidence="3" id="KW-1003">Cell membrane</keyword>